<evidence type="ECO:0000313" key="1">
    <source>
        <dbReference type="EMBL" id="TWH83556.1"/>
    </source>
</evidence>
<gene>
    <name evidence="1" type="ORF">LY60_00166</name>
</gene>
<dbReference type="Pfam" id="PF06866">
    <property type="entry name" value="DUF1256"/>
    <property type="match status" value="1"/>
</dbReference>
<dbReference type="InterPro" id="IPR009665">
    <property type="entry name" value="YyaC"/>
</dbReference>
<reference evidence="1 2" key="1">
    <citation type="submission" date="2019-07" db="EMBL/GenBank/DDBJ databases">
        <title>Genomic Encyclopedia of Type Strains, Phase I: the one thousand microbial genomes (KMG-I) project.</title>
        <authorList>
            <person name="Kyrpides N."/>
        </authorList>
    </citation>
    <scope>NUCLEOTIDE SEQUENCE [LARGE SCALE GENOMIC DNA]</scope>
    <source>
        <strain evidence="1 2">DSM 13558</strain>
    </source>
</reference>
<evidence type="ECO:0000313" key="2">
    <source>
        <dbReference type="Proteomes" id="UP000315343"/>
    </source>
</evidence>
<accession>A0A562JK33</accession>
<keyword evidence="2" id="KW-1185">Reference proteome</keyword>
<dbReference type="AlphaFoldDB" id="A0A562JK33"/>
<sequence length="187" mass="20454">MNPLEVHYKNSFAAIKIGNYLAEHMKNNFALVCIGTDKCIIDSLGPLTGTLLMKENFCGDIYGTLEKPVHAININDYIKTLKKKNYDSIIAIDACLSNKKNQGIIEVREGSITPGKGIGKLLPEIGDVSIIGVVDSSDKEFHDLVQDTRLSLIYEMAEVICEGILLAADMNNRFSSAINEQASLSST</sequence>
<dbReference type="Proteomes" id="UP000315343">
    <property type="component" value="Unassembled WGS sequence"/>
</dbReference>
<dbReference type="SUPFAM" id="SSF53163">
    <property type="entry name" value="HybD-like"/>
    <property type="match status" value="1"/>
</dbReference>
<protein>
    <submittedName>
        <fullName evidence="1">Putative sporulation protein YyaC</fullName>
    </submittedName>
</protein>
<proteinExistence type="predicted"/>
<dbReference type="NCBIfam" id="TIGR02841">
    <property type="entry name" value="spore_YyaC"/>
    <property type="match status" value="1"/>
</dbReference>
<dbReference type="EMBL" id="VLKH01000001">
    <property type="protein sequence ID" value="TWH83556.1"/>
    <property type="molecule type" value="Genomic_DNA"/>
</dbReference>
<dbReference type="RefSeq" id="WP_145078650.1">
    <property type="nucleotide sequence ID" value="NZ_DAMBUX010000007.1"/>
</dbReference>
<name>A0A562JK33_9FIRM</name>
<organism evidence="1 2">
    <name type="scientific">Sedimentibacter saalensis</name>
    <dbReference type="NCBI Taxonomy" id="130788"/>
    <lineage>
        <taxon>Bacteria</taxon>
        <taxon>Bacillati</taxon>
        <taxon>Bacillota</taxon>
        <taxon>Tissierellia</taxon>
        <taxon>Sedimentibacter</taxon>
    </lineage>
</organism>
<comment type="caution">
    <text evidence="1">The sequence shown here is derived from an EMBL/GenBank/DDBJ whole genome shotgun (WGS) entry which is preliminary data.</text>
</comment>
<dbReference type="InterPro" id="IPR023430">
    <property type="entry name" value="Pept_HybD-like_dom_sf"/>
</dbReference>
<dbReference type="OrthoDB" id="9815953at2"/>